<dbReference type="InterPro" id="IPR011009">
    <property type="entry name" value="Kinase-like_dom_sf"/>
</dbReference>
<dbReference type="PANTHER" id="PTHR47829">
    <property type="entry name" value="HYDROLASE, PUTATIVE (AFU_ORTHOLOGUE AFUA_1G12880)-RELATED"/>
    <property type="match status" value="1"/>
</dbReference>
<proteinExistence type="predicted"/>
<dbReference type="PANTHER" id="PTHR47829:SF1">
    <property type="entry name" value="HAD FAMILY PHOSPHATASE"/>
    <property type="match status" value="1"/>
</dbReference>
<dbReference type="AlphaFoldDB" id="A0A6J4T585"/>
<organism evidence="2">
    <name type="scientific">uncultured Solirubrobacterales bacterium</name>
    <dbReference type="NCBI Taxonomy" id="768556"/>
    <lineage>
        <taxon>Bacteria</taxon>
        <taxon>Bacillati</taxon>
        <taxon>Actinomycetota</taxon>
        <taxon>Thermoleophilia</taxon>
        <taxon>Solirubrobacterales</taxon>
        <taxon>environmental samples</taxon>
    </lineage>
</organism>
<dbReference type="GO" id="GO:0016740">
    <property type="term" value="F:transferase activity"/>
    <property type="evidence" value="ECO:0007669"/>
    <property type="project" value="UniProtKB-KW"/>
</dbReference>
<dbReference type="Gene3D" id="3.30.200.20">
    <property type="entry name" value="Phosphorylase Kinase, domain 1"/>
    <property type="match status" value="1"/>
</dbReference>
<evidence type="ECO:0000259" key="1">
    <source>
        <dbReference type="Pfam" id="PF01636"/>
    </source>
</evidence>
<dbReference type="Gene3D" id="3.90.1200.10">
    <property type="match status" value="1"/>
</dbReference>
<dbReference type="SUPFAM" id="SSF56112">
    <property type="entry name" value="Protein kinase-like (PK-like)"/>
    <property type="match status" value="1"/>
</dbReference>
<sequence>MSPADIVDTAEDAAAQDRQPLIVRRPLEAFLDGHGLGEGEIEAERIGEGHSNLTFLIRRGGEEFVLRRPPRPPLPPSAHDVLREARVLRAIEATEARVPEVLLTSEDGEHGEDILGVPFYLMPYIEGEVITTTVPGPLDSPPEREAIAHELIDALVEVHAIDPFEHGLEGFGKPTGYLERQLRRFTGLWEHNRTREVPEIEQTTEWLQRNLPESPPATIVHGDFRLGNAMYAPEAPARLLALFDWELSTIGDPLADVGYLTATYAQHDDPENLFTQTLSQVTALEGFPSRDELVARYEERTGRSIADLRWYQALALWKSAVFLEGNYKRFVQGASDDEFYRLMERGIPELARAALEVTRQPAPRT</sequence>
<dbReference type="EMBL" id="CADCVU010000179">
    <property type="protein sequence ID" value="CAA9514220.1"/>
    <property type="molecule type" value="Genomic_DNA"/>
</dbReference>
<keyword evidence="2" id="KW-0808">Transferase</keyword>
<gene>
    <name evidence="2" type="ORF">AVDCRST_MAG45-2104</name>
</gene>
<dbReference type="InterPro" id="IPR052898">
    <property type="entry name" value="ACAD10-like"/>
</dbReference>
<dbReference type="CDD" id="cd05154">
    <property type="entry name" value="ACAD10_11_N-like"/>
    <property type="match status" value="1"/>
</dbReference>
<dbReference type="InterPro" id="IPR041726">
    <property type="entry name" value="ACAD10_11_N"/>
</dbReference>
<accession>A0A6J4T585</accession>
<feature type="domain" description="Aminoglycoside phosphotransferase" evidence="1">
    <location>
        <begin position="43"/>
        <end position="273"/>
    </location>
</feature>
<name>A0A6J4T585_9ACTN</name>
<protein>
    <submittedName>
        <fullName evidence="2">Acyl-CoA dehydrogenase, putative phosphotransferase</fullName>
    </submittedName>
</protein>
<evidence type="ECO:0000313" key="2">
    <source>
        <dbReference type="EMBL" id="CAA9514220.1"/>
    </source>
</evidence>
<reference evidence="2" key="1">
    <citation type="submission" date="2020-02" db="EMBL/GenBank/DDBJ databases">
        <authorList>
            <person name="Meier V. D."/>
        </authorList>
    </citation>
    <scope>NUCLEOTIDE SEQUENCE</scope>
    <source>
        <strain evidence="2">AVDCRST_MAG45</strain>
    </source>
</reference>
<dbReference type="Pfam" id="PF01636">
    <property type="entry name" value="APH"/>
    <property type="match status" value="1"/>
</dbReference>
<dbReference type="InterPro" id="IPR002575">
    <property type="entry name" value="Aminoglycoside_PTrfase"/>
</dbReference>